<proteinExistence type="predicted"/>
<dbReference type="EMBL" id="ML993614">
    <property type="protein sequence ID" value="KAF2162215.1"/>
    <property type="molecule type" value="Genomic_DNA"/>
</dbReference>
<protein>
    <recommendedName>
        <fullName evidence="4">BZIP domain-containing protein</fullName>
    </recommendedName>
</protein>
<dbReference type="InterPro" id="IPR021833">
    <property type="entry name" value="DUF3425"/>
</dbReference>
<evidence type="ECO:0000256" key="1">
    <source>
        <dbReference type="SAM" id="MobiDB-lite"/>
    </source>
</evidence>
<gene>
    <name evidence="2" type="ORF">M409DRAFT_58336</name>
</gene>
<dbReference type="AlphaFoldDB" id="A0A6A6C5D0"/>
<evidence type="ECO:0000313" key="2">
    <source>
        <dbReference type="EMBL" id="KAF2162215.1"/>
    </source>
</evidence>
<evidence type="ECO:0000313" key="3">
    <source>
        <dbReference type="Proteomes" id="UP000799537"/>
    </source>
</evidence>
<dbReference type="PANTHER" id="PTHR38116">
    <property type="entry name" value="CHROMOSOME 7, WHOLE GENOME SHOTGUN SEQUENCE"/>
    <property type="match status" value="1"/>
</dbReference>
<sequence length="348" mass="39050">MTTCKTFSMEQPVRPSPSEAERSSRRMVDIISPFQNAGEDWSGLKDPRARRKLQTRLNMRAHRRRKAAHDSSHAPKWKSSESALSQRSDTKSKSSALFACCMLPEVRDPTYLDAAVFEAKSDQAGPWSIAPIDSKGCCPVVQIPGVSHYGGDFFPMSLDHLIRMIEYNLIRAFVTNAAILDILHLLPSSETCPPLHDRMLLFPVGGARRIPETLQPSYLQRSTDHAYGIDLWPDAKMRDNIIVAVASGLLDQHELEADLLGTVCPNTVIQNRNAGSRGDGLTAKIPSEEEERVCGVVVWTTPWCADGYELSEAFIRKYRWLLRGCYDLLRATNRWRATRGEDPIVVEL</sequence>
<dbReference type="PANTHER" id="PTHR38116:SF1">
    <property type="entry name" value="BZIP DOMAIN-CONTAINING PROTEIN"/>
    <property type="match status" value="1"/>
</dbReference>
<reference evidence="2" key="1">
    <citation type="journal article" date="2020" name="Stud. Mycol.">
        <title>101 Dothideomycetes genomes: a test case for predicting lifestyles and emergence of pathogens.</title>
        <authorList>
            <person name="Haridas S."/>
            <person name="Albert R."/>
            <person name="Binder M."/>
            <person name="Bloem J."/>
            <person name="Labutti K."/>
            <person name="Salamov A."/>
            <person name="Andreopoulos B."/>
            <person name="Baker S."/>
            <person name="Barry K."/>
            <person name="Bills G."/>
            <person name="Bluhm B."/>
            <person name="Cannon C."/>
            <person name="Castanera R."/>
            <person name="Culley D."/>
            <person name="Daum C."/>
            <person name="Ezra D."/>
            <person name="Gonzalez J."/>
            <person name="Henrissat B."/>
            <person name="Kuo A."/>
            <person name="Liang C."/>
            <person name="Lipzen A."/>
            <person name="Lutzoni F."/>
            <person name="Magnuson J."/>
            <person name="Mondo S."/>
            <person name="Nolan M."/>
            <person name="Ohm R."/>
            <person name="Pangilinan J."/>
            <person name="Park H.-J."/>
            <person name="Ramirez L."/>
            <person name="Alfaro M."/>
            <person name="Sun H."/>
            <person name="Tritt A."/>
            <person name="Yoshinaga Y."/>
            <person name="Zwiers L.-H."/>
            <person name="Turgeon B."/>
            <person name="Goodwin S."/>
            <person name="Spatafora J."/>
            <person name="Crous P."/>
            <person name="Grigoriev I."/>
        </authorList>
    </citation>
    <scope>NUCLEOTIDE SEQUENCE</scope>
    <source>
        <strain evidence="2">ATCC 36951</strain>
    </source>
</reference>
<dbReference type="GeneID" id="54567154"/>
<feature type="compositionally biased region" description="Basic residues" evidence="1">
    <location>
        <begin position="57"/>
        <end position="67"/>
    </location>
</feature>
<accession>A0A6A6C5D0</accession>
<keyword evidence="3" id="KW-1185">Reference proteome</keyword>
<dbReference type="OrthoDB" id="2245989at2759"/>
<feature type="region of interest" description="Disordered" evidence="1">
    <location>
        <begin position="1"/>
        <end position="27"/>
    </location>
</feature>
<dbReference type="Pfam" id="PF11905">
    <property type="entry name" value="DUF3425"/>
    <property type="match status" value="1"/>
</dbReference>
<organism evidence="2 3">
    <name type="scientific">Zasmidium cellare ATCC 36951</name>
    <dbReference type="NCBI Taxonomy" id="1080233"/>
    <lineage>
        <taxon>Eukaryota</taxon>
        <taxon>Fungi</taxon>
        <taxon>Dikarya</taxon>
        <taxon>Ascomycota</taxon>
        <taxon>Pezizomycotina</taxon>
        <taxon>Dothideomycetes</taxon>
        <taxon>Dothideomycetidae</taxon>
        <taxon>Mycosphaerellales</taxon>
        <taxon>Mycosphaerellaceae</taxon>
        <taxon>Zasmidium</taxon>
    </lineage>
</organism>
<dbReference type="RefSeq" id="XP_033663104.1">
    <property type="nucleotide sequence ID" value="XM_033813882.1"/>
</dbReference>
<feature type="region of interest" description="Disordered" evidence="1">
    <location>
        <begin position="57"/>
        <end position="88"/>
    </location>
</feature>
<dbReference type="Proteomes" id="UP000799537">
    <property type="component" value="Unassembled WGS sequence"/>
</dbReference>
<name>A0A6A6C5D0_ZASCE</name>
<evidence type="ECO:0008006" key="4">
    <source>
        <dbReference type="Google" id="ProtNLM"/>
    </source>
</evidence>